<accession>A0A7M5UKJ0</accession>
<dbReference type="GeneID" id="136809398"/>
<dbReference type="EnsemblMetazoa" id="CLYHEMT000848.1">
    <property type="protein sequence ID" value="CLYHEMP000848.1"/>
    <property type="gene ID" value="CLYHEMG000848"/>
</dbReference>
<dbReference type="RefSeq" id="XP_066922026.1">
    <property type="nucleotide sequence ID" value="XM_067065925.1"/>
</dbReference>
<keyword evidence="3" id="KW-1185">Reference proteome</keyword>
<reference evidence="2" key="1">
    <citation type="submission" date="2021-01" db="UniProtKB">
        <authorList>
            <consortium name="EnsemblMetazoa"/>
        </authorList>
    </citation>
    <scope>IDENTIFICATION</scope>
</reference>
<evidence type="ECO:0000313" key="3">
    <source>
        <dbReference type="Proteomes" id="UP000594262"/>
    </source>
</evidence>
<organism evidence="2 3">
    <name type="scientific">Clytia hemisphaerica</name>
    <dbReference type="NCBI Taxonomy" id="252671"/>
    <lineage>
        <taxon>Eukaryota</taxon>
        <taxon>Metazoa</taxon>
        <taxon>Cnidaria</taxon>
        <taxon>Hydrozoa</taxon>
        <taxon>Hydroidolina</taxon>
        <taxon>Leptothecata</taxon>
        <taxon>Obeliida</taxon>
        <taxon>Clytiidae</taxon>
        <taxon>Clytia</taxon>
    </lineage>
</organism>
<keyword evidence="1" id="KW-0175">Coiled coil</keyword>
<protein>
    <submittedName>
        <fullName evidence="2">Uncharacterized protein</fullName>
    </submittedName>
</protein>
<name>A0A7M5UKJ0_9CNID</name>
<dbReference type="Proteomes" id="UP000594262">
    <property type="component" value="Unplaced"/>
</dbReference>
<evidence type="ECO:0000256" key="1">
    <source>
        <dbReference type="SAM" id="Coils"/>
    </source>
</evidence>
<dbReference type="AlphaFoldDB" id="A0A7M5UKJ0"/>
<evidence type="ECO:0000313" key="2">
    <source>
        <dbReference type="EnsemblMetazoa" id="CLYHEMP000848.1"/>
    </source>
</evidence>
<sequence length="425" mass="49832">MNQIMEPLVKRSKFGRERMSCISCRNFQLKVQRLNESQKANEYVKEQLRSQLNEMFEYKTNYNMLADQYQIVSTQNQELKRCETQWQQNFRLGYDEFVLLRERNSSLEQENMKLKAMMKKGCEKYGELHNSSQIADERIVNLEDQLRAAQEQISDLQKDCQEKDKLLSRSHKSDLKVHSYCVDLEHQKAELLEQIEEMNRDTKVLHSKYNDLYKEKVRLDELITSLKLKNKKQKREFKEWRSAYGKEMCRQMARMEAELVGITKENDVLREAVHCLTGEAQAKDVMIEELLAEEMASVVIPSEEKDMDIKLKEEKFEINSNPSETKLLFVMGDVKALLAYNFDGTLKENDLIVDKADVPDEPVSTIATKKTDLINDGIEKTVVMKAGAAESSAETLAMLYETGCHQEIKQKRKNKKQKRRRRRKQ</sequence>
<feature type="coiled-coil region" evidence="1">
    <location>
        <begin position="97"/>
        <end position="208"/>
    </location>
</feature>
<proteinExistence type="predicted"/>